<comment type="caution">
    <text evidence="2">The sequence shown here is derived from an EMBL/GenBank/DDBJ whole genome shotgun (WGS) entry which is preliminary data.</text>
</comment>
<evidence type="ECO:0000313" key="3">
    <source>
        <dbReference type="Proteomes" id="UP000244184"/>
    </source>
</evidence>
<dbReference type="InterPro" id="IPR046744">
    <property type="entry name" value="DUF6794"/>
</dbReference>
<evidence type="ECO:0000313" key="2">
    <source>
        <dbReference type="EMBL" id="PUA39779.1"/>
    </source>
</evidence>
<reference evidence="2 3" key="1">
    <citation type="submission" date="2018-03" db="EMBL/GenBank/DDBJ databases">
        <title>Genome sequence of Paenibacillus elgii strain AC13 an antimicrobial compound producing bacteria.</title>
        <authorList>
            <person name="Kurokawa A.S."/>
            <person name="Araujo J.F."/>
            <person name="Costa R.A."/>
            <person name="Ortega D.B."/>
            <person name="Pires A.S."/>
            <person name="Pappas G.J.Jr."/>
            <person name="Franco O.L."/>
            <person name="Barreto C."/>
            <person name="Magalhaes B.S."/>
            <person name="Kruger R.H."/>
        </authorList>
    </citation>
    <scope>NUCLEOTIDE SEQUENCE [LARGE SCALE GENOMIC DNA]</scope>
    <source>
        <strain evidence="2 3">AC13</strain>
    </source>
</reference>
<organism evidence="2 3">
    <name type="scientific">Paenibacillus elgii</name>
    <dbReference type="NCBI Taxonomy" id="189691"/>
    <lineage>
        <taxon>Bacteria</taxon>
        <taxon>Bacillati</taxon>
        <taxon>Bacillota</taxon>
        <taxon>Bacilli</taxon>
        <taxon>Bacillales</taxon>
        <taxon>Paenibacillaceae</taxon>
        <taxon>Paenibacillus</taxon>
    </lineage>
</organism>
<dbReference type="AlphaFoldDB" id="A0A2T6G6J3"/>
<evidence type="ECO:0000259" key="1">
    <source>
        <dbReference type="Pfam" id="PF20594"/>
    </source>
</evidence>
<name>A0A2T6G6J3_9BACL</name>
<feature type="domain" description="DUF6794" evidence="1">
    <location>
        <begin position="16"/>
        <end position="82"/>
    </location>
</feature>
<dbReference type="RefSeq" id="WP_108530924.1">
    <property type="nucleotide sequence ID" value="NZ_PYHP01000021.1"/>
</dbReference>
<dbReference type="Pfam" id="PF20594">
    <property type="entry name" value="DUF6794"/>
    <property type="match status" value="1"/>
</dbReference>
<gene>
    <name evidence="2" type="ORF">C8Z91_07650</name>
</gene>
<dbReference type="EMBL" id="PYHP01000021">
    <property type="protein sequence ID" value="PUA39779.1"/>
    <property type="molecule type" value="Genomic_DNA"/>
</dbReference>
<dbReference type="Proteomes" id="UP000244184">
    <property type="component" value="Unassembled WGS sequence"/>
</dbReference>
<protein>
    <recommendedName>
        <fullName evidence="1">DUF6794 domain-containing protein</fullName>
    </recommendedName>
</protein>
<accession>A0A2T6G6J3</accession>
<sequence length="94" mass="11104">MARKRFNSVAVAAEHIIANDLDQETRDFLVHLDSREIIKLHFTLGLHIRNNYEVIFDEGDLFFPTHRDDVSLMVLEEIHRKLNEIVQQREGTFD</sequence>
<proteinExistence type="predicted"/>